<dbReference type="PROSITE" id="PS00098">
    <property type="entry name" value="THIOLASE_1"/>
    <property type="match status" value="1"/>
</dbReference>
<dbReference type="InterPro" id="IPR020616">
    <property type="entry name" value="Thiolase_N"/>
</dbReference>
<keyword evidence="3 4" id="KW-0012">Acyltransferase</keyword>
<dbReference type="EMBL" id="CP061800">
    <property type="protein sequence ID" value="QTA87619.1"/>
    <property type="molecule type" value="Genomic_DNA"/>
</dbReference>
<feature type="domain" description="Thiolase N-terminal" evidence="5">
    <location>
        <begin position="162"/>
        <end position="307"/>
    </location>
</feature>
<protein>
    <submittedName>
        <fullName evidence="7">Acetyl-CoA acetyltransferase</fullName>
    </submittedName>
</protein>
<accession>A0A975BKY1</accession>
<proteinExistence type="inferred from homology"/>
<evidence type="ECO:0000313" key="8">
    <source>
        <dbReference type="Proteomes" id="UP000663722"/>
    </source>
</evidence>
<evidence type="ECO:0000313" key="7">
    <source>
        <dbReference type="EMBL" id="QTA87619.1"/>
    </source>
</evidence>
<keyword evidence="2 4" id="KW-0808">Transferase</keyword>
<evidence type="ECO:0000256" key="1">
    <source>
        <dbReference type="ARBA" id="ARBA00010982"/>
    </source>
</evidence>
<dbReference type="FunFam" id="3.40.47.10:FF:000010">
    <property type="entry name" value="Acetyl-CoA acetyltransferase (Thiolase)"/>
    <property type="match status" value="1"/>
</dbReference>
<feature type="domain" description="Thiolase C-terminal" evidence="6">
    <location>
        <begin position="451"/>
        <end position="572"/>
    </location>
</feature>
<evidence type="ECO:0000256" key="3">
    <source>
        <dbReference type="ARBA" id="ARBA00023315"/>
    </source>
</evidence>
<comment type="similarity">
    <text evidence="1 4">Belongs to the thiolase-like superfamily. Thiolase family.</text>
</comment>
<gene>
    <name evidence="7" type="primary">thlA2</name>
    <name evidence="7" type="ORF">dnm_036520</name>
</gene>
<dbReference type="PANTHER" id="PTHR18919">
    <property type="entry name" value="ACETYL-COA C-ACYLTRANSFERASE"/>
    <property type="match status" value="1"/>
</dbReference>
<keyword evidence="8" id="KW-1185">Reference proteome</keyword>
<reference evidence="7" key="1">
    <citation type="journal article" date="2021" name="Microb. Physiol.">
        <title>Proteogenomic Insights into the Physiology of Marine, Sulfate-Reducing, Filamentous Desulfonema limicola and Desulfonema magnum.</title>
        <authorList>
            <person name="Schnaars V."/>
            <person name="Wohlbrand L."/>
            <person name="Scheve S."/>
            <person name="Hinrichs C."/>
            <person name="Reinhardt R."/>
            <person name="Rabus R."/>
        </authorList>
    </citation>
    <scope>NUCLEOTIDE SEQUENCE</scope>
    <source>
        <strain evidence="7">4be13</strain>
    </source>
</reference>
<dbReference type="AlphaFoldDB" id="A0A975BKY1"/>
<dbReference type="NCBIfam" id="TIGR01930">
    <property type="entry name" value="AcCoA-C-Actrans"/>
    <property type="match status" value="1"/>
</dbReference>
<dbReference type="SUPFAM" id="SSF53901">
    <property type="entry name" value="Thiolase-like"/>
    <property type="match status" value="2"/>
</dbReference>
<evidence type="ECO:0000259" key="5">
    <source>
        <dbReference type="Pfam" id="PF00108"/>
    </source>
</evidence>
<dbReference type="Gene3D" id="3.40.47.10">
    <property type="match status" value="2"/>
</dbReference>
<dbReference type="CDD" id="cd00751">
    <property type="entry name" value="thiolase"/>
    <property type="match status" value="1"/>
</dbReference>
<dbReference type="GO" id="GO:0003988">
    <property type="term" value="F:acetyl-CoA C-acyltransferase activity"/>
    <property type="evidence" value="ECO:0007669"/>
    <property type="project" value="UniProtKB-ARBA"/>
</dbReference>
<evidence type="ECO:0000256" key="4">
    <source>
        <dbReference type="RuleBase" id="RU003557"/>
    </source>
</evidence>
<dbReference type="InterPro" id="IPR016039">
    <property type="entry name" value="Thiolase-like"/>
</dbReference>
<organism evidence="7 8">
    <name type="scientific">Desulfonema magnum</name>
    <dbReference type="NCBI Taxonomy" id="45655"/>
    <lineage>
        <taxon>Bacteria</taxon>
        <taxon>Pseudomonadati</taxon>
        <taxon>Thermodesulfobacteriota</taxon>
        <taxon>Desulfobacteria</taxon>
        <taxon>Desulfobacterales</taxon>
        <taxon>Desulfococcaceae</taxon>
        <taxon>Desulfonema</taxon>
    </lineage>
</organism>
<dbReference type="KEGG" id="dmm:dnm_036520"/>
<sequence>MKLKTGNWKLETENLKLETGNWKLETGNWKLETRNPKLGTGIYTNSPDFKFQVLNFKFQTSNFKFQVPSFKFQVSNFKFQTSNFKFQVSSSEFQVSSFKFQVSSSEFQVSSFKFQVSSFKFQVSSFKFQVSSSEFQVSSFKFQVSNFKFQVSNFKGDTMKDVVIVSACRTAIGSFGGTLKDMNGTVIASITMKEAIKRAGIDPSIINDVRYGCCLEHHDTLNIARVAALLAGVPHFVPAATINRVCISGMEAVLSGAAMIQAGMADVILAGGVEHMSGVPYTVPNARWGCRLQDHTFVDAMIHGLHCGSYFFPLSDDCPLNTEEAPASQFMGKPFIMGHTAEFVAQYMNIDREEMDEIALRSHNNAERATNDGAFREEIVPVEVPQRKKDPIIFDKDEHFRTGMTLDQLRKLPPAFVPKIGKITAGNSSGLNDGASGMVIMSAEKAKELNLTPLAKIKAVGMGACHPSVMGMSPVPAVKQLLETSGLALEDFERLEVNEAFAAQYLACEKELGLNREITNINGSGIGLGHPIGSTGCRIMTTLIYGMKKSGENLGLATLCGGGGVSMACAIEMV</sequence>
<dbReference type="Pfam" id="PF02803">
    <property type="entry name" value="Thiolase_C"/>
    <property type="match status" value="1"/>
</dbReference>
<dbReference type="PANTHER" id="PTHR18919:SF107">
    <property type="entry name" value="ACETYL-COA ACETYLTRANSFERASE, CYTOSOLIC"/>
    <property type="match status" value="1"/>
</dbReference>
<dbReference type="Pfam" id="PF00108">
    <property type="entry name" value="Thiolase_N"/>
    <property type="match status" value="2"/>
</dbReference>
<dbReference type="InterPro" id="IPR002155">
    <property type="entry name" value="Thiolase"/>
</dbReference>
<feature type="domain" description="Thiolase N-terminal" evidence="5">
    <location>
        <begin position="335"/>
        <end position="443"/>
    </location>
</feature>
<dbReference type="InterPro" id="IPR020617">
    <property type="entry name" value="Thiolase_C"/>
</dbReference>
<evidence type="ECO:0000259" key="6">
    <source>
        <dbReference type="Pfam" id="PF02803"/>
    </source>
</evidence>
<evidence type="ECO:0000256" key="2">
    <source>
        <dbReference type="ARBA" id="ARBA00022679"/>
    </source>
</evidence>
<name>A0A975BKY1_9BACT</name>
<dbReference type="InterPro" id="IPR020615">
    <property type="entry name" value="Thiolase_acyl_enz_int_AS"/>
</dbReference>
<dbReference type="Proteomes" id="UP000663722">
    <property type="component" value="Chromosome"/>
</dbReference>